<reference evidence="14 15" key="1">
    <citation type="submission" date="2017-10" db="EMBL/GenBank/DDBJ databases">
        <title>Sequencing the genomes of 1000 actinobacteria strains.</title>
        <authorList>
            <person name="Klenk H.-P."/>
        </authorList>
    </citation>
    <scope>NUCLEOTIDE SEQUENCE [LARGE SCALE GENOMIC DNA]</scope>
    <source>
        <strain evidence="14 15">DSM 21574</strain>
    </source>
</reference>
<dbReference type="EMBL" id="PDJH01000001">
    <property type="protein sequence ID" value="PFG36309.1"/>
    <property type="molecule type" value="Genomic_DNA"/>
</dbReference>
<comment type="function">
    <text evidence="12">Acts as a transcriptional regulator. Probably redox-responsive. The apo- but not holo-form probably binds DNA.</text>
</comment>
<evidence type="ECO:0000256" key="7">
    <source>
        <dbReference type="ARBA" id="ARBA00023014"/>
    </source>
</evidence>
<dbReference type="PANTHER" id="PTHR38839">
    <property type="entry name" value="TRANSCRIPTIONAL REGULATOR WHID-RELATED"/>
    <property type="match status" value="1"/>
</dbReference>
<gene>
    <name evidence="12" type="primary">whiB</name>
    <name evidence="14" type="ORF">ATL41_1027</name>
</gene>
<dbReference type="GO" id="GO:0045454">
    <property type="term" value="P:cell redox homeostasis"/>
    <property type="evidence" value="ECO:0007669"/>
    <property type="project" value="TreeGrafter"/>
</dbReference>
<dbReference type="InterPro" id="IPR034768">
    <property type="entry name" value="4FE4S_WBL"/>
</dbReference>
<feature type="binding site" evidence="12">
    <location>
        <position position="62"/>
    </location>
    <ligand>
        <name>[4Fe-4S] cluster</name>
        <dbReference type="ChEBI" id="CHEBI:49883"/>
    </ligand>
</feature>
<comment type="subcellular location">
    <subcellularLocation>
        <location evidence="1 12">Cytoplasm</location>
    </subcellularLocation>
</comment>
<keyword evidence="10 12" id="KW-1015">Disulfide bond</keyword>
<keyword evidence="15" id="KW-1185">Reference proteome</keyword>
<dbReference type="RefSeq" id="WP_098457505.1">
    <property type="nucleotide sequence ID" value="NZ_PDJH01000001.1"/>
</dbReference>
<evidence type="ECO:0000259" key="13">
    <source>
        <dbReference type="PROSITE" id="PS51674"/>
    </source>
</evidence>
<keyword evidence="11 12" id="KW-0804">Transcription</keyword>
<evidence type="ECO:0000256" key="4">
    <source>
        <dbReference type="ARBA" id="ARBA00022490"/>
    </source>
</evidence>
<evidence type="ECO:0000256" key="8">
    <source>
        <dbReference type="ARBA" id="ARBA00023015"/>
    </source>
</evidence>
<comment type="caution">
    <text evidence="14">The sequence shown here is derived from an EMBL/GenBank/DDBJ whole genome shotgun (WGS) entry which is preliminary data.</text>
</comment>
<dbReference type="OrthoDB" id="4954884at2"/>
<keyword evidence="7 12" id="KW-0411">Iron-sulfur</keyword>
<evidence type="ECO:0000256" key="10">
    <source>
        <dbReference type="ARBA" id="ARBA00023157"/>
    </source>
</evidence>
<sequence>MTEVTRLPGPVMELWEWQYQGSCRDIDDTLFFHPEGERGAARRRRADAAKAICAECPVLVQCREQALAIREPYGVWGGLSEEDRAAIFADPRRAEAATRRVHVG</sequence>
<evidence type="ECO:0000256" key="3">
    <source>
        <dbReference type="ARBA" id="ARBA00022485"/>
    </source>
</evidence>
<dbReference type="Pfam" id="PF02467">
    <property type="entry name" value="Whib"/>
    <property type="match status" value="1"/>
</dbReference>
<feature type="domain" description="4Fe-4S Wbl-type" evidence="13">
    <location>
        <begin position="22"/>
        <end position="86"/>
    </location>
</feature>
<keyword evidence="4 12" id="KW-0963">Cytoplasm</keyword>
<comment type="PTM">
    <text evidence="12">The Fe-S cluster can be nitrosylated by nitric oxide (NO).</text>
</comment>
<dbReference type="InterPro" id="IPR003482">
    <property type="entry name" value="Whib"/>
</dbReference>
<dbReference type="GO" id="GO:0005737">
    <property type="term" value="C:cytoplasm"/>
    <property type="evidence" value="ECO:0007669"/>
    <property type="project" value="UniProtKB-SubCell"/>
</dbReference>
<evidence type="ECO:0000256" key="5">
    <source>
        <dbReference type="ARBA" id="ARBA00022723"/>
    </source>
</evidence>
<comment type="cofactor">
    <cofactor evidence="12">
        <name>[4Fe-4S] cluster</name>
        <dbReference type="ChEBI" id="CHEBI:49883"/>
    </cofactor>
    <text evidence="12">Binds 1 [4Fe-4S] cluster per subunit. Following nitrosylation of the [4Fe-4S] cluster binds 1 [4Fe-8(NO)] cluster per subunit.</text>
</comment>
<feature type="binding site" evidence="12">
    <location>
        <position position="56"/>
    </location>
    <ligand>
        <name>[4Fe-4S] cluster</name>
        <dbReference type="ChEBI" id="CHEBI:49883"/>
    </ligand>
</feature>
<dbReference type="GO" id="GO:0046872">
    <property type="term" value="F:metal ion binding"/>
    <property type="evidence" value="ECO:0007669"/>
    <property type="project" value="UniProtKB-KW"/>
</dbReference>
<keyword evidence="3 12" id="KW-0004">4Fe-4S</keyword>
<dbReference type="HAMAP" id="MF_01479">
    <property type="entry name" value="WhiB"/>
    <property type="match status" value="1"/>
</dbReference>
<feature type="binding site" evidence="12">
    <location>
        <position position="23"/>
    </location>
    <ligand>
        <name>[4Fe-4S] cluster</name>
        <dbReference type="ChEBI" id="CHEBI:49883"/>
    </ligand>
</feature>
<evidence type="ECO:0000313" key="14">
    <source>
        <dbReference type="EMBL" id="PFG36309.1"/>
    </source>
</evidence>
<evidence type="ECO:0000256" key="6">
    <source>
        <dbReference type="ARBA" id="ARBA00023004"/>
    </source>
</evidence>
<keyword evidence="9 12" id="KW-0238">DNA-binding</keyword>
<evidence type="ECO:0000256" key="9">
    <source>
        <dbReference type="ARBA" id="ARBA00023125"/>
    </source>
</evidence>
<feature type="binding site" evidence="12">
    <location>
        <position position="53"/>
    </location>
    <ligand>
        <name>[4Fe-4S] cluster</name>
        <dbReference type="ChEBI" id="CHEBI:49883"/>
    </ligand>
</feature>
<evidence type="ECO:0000256" key="1">
    <source>
        <dbReference type="ARBA" id="ARBA00004496"/>
    </source>
</evidence>
<evidence type="ECO:0000256" key="12">
    <source>
        <dbReference type="HAMAP-Rule" id="MF_01479"/>
    </source>
</evidence>
<dbReference type="AlphaFoldDB" id="A0A2A9EDL4"/>
<comment type="similarity">
    <text evidence="2 12">Belongs to the WhiB family.</text>
</comment>
<dbReference type="PROSITE" id="PS51674">
    <property type="entry name" value="4FE4S_WBL"/>
    <property type="match status" value="1"/>
</dbReference>
<organism evidence="14 15">
    <name type="scientific">Flavimobilis soli</name>
    <dbReference type="NCBI Taxonomy" id="442709"/>
    <lineage>
        <taxon>Bacteria</taxon>
        <taxon>Bacillati</taxon>
        <taxon>Actinomycetota</taxon>
        <taxon>Actinomycetes</taxon>
        <taxon>Micrococcales</taxon>
        <taxon>Jonesiaceae</taxon>
        <taxon>Flavimobilis</taxon>
    </lineage>
</organism>
<proteinExistence type="inferred from homology"/>
<dbReference type="GO" id="GO:0051539">
    <property type="term" value="F:4 iron, 4 sulfur cluster binding"/>
    <property type="evidence" value="ECO:0007669"/>
    <property type="project" value="UniProtKB-UniRule"/>
</dbReference>
<evidence type="ECO:0000256" key="11">
    <source>
        <dbReference type="ARBA" id="ARBA00023163"/>
    </source>
</evidence>
<dbReference type="GO" id="GO:0003677">
    <property type="term" value="F:DNA binding"/>
    <property type="evidence" value="ECO:0007669"/>
    <property type="project" value="UniProtKB-UniRule"/>
</dbReference>
<dbReference type="GO" id="GO:0047134">
    <property type="term" value="F:protein-disulfide reductase [NAD(P)H] activity"/>
    <property type="evidence" value="ECO:0007669"/>
    <property type="project" value="TreeGrafter"/>
</dbReference>
<keyword evidence="5 12" id="KW-0479">Metal-binding</keyword>
<dbReference type="GO" id="GO:0045892">
    <property type="term" value="P:negative regulation of DNA-templated transcription"/>
    <property type="evidence" value="ECO:0007669"/>
    <property type="project" value="TreeGrafter"/>
</dbReference>
<protein>
    <recommendedName>
        <fullName evidence="12">Transcriptional regulator WhiB</fullName>
    </recommendedName>
</protein>
<name>A0A2A9EDL4_9MICO</name>
<dbReference type="Proteomes" id="UP000221394">
    <property type="component" value="Unassembled WGS sequence"/>
</dbReference>
<comment type="PTM">
    <text evidence="12">Upon Fe-S cluster removal intramolecular disulfide bonds are formed.</text>
</comment>
<keyword evidence="6 12" id="KW-0408">Iron</keyword>
<dbReference type="PANTHER" id="PTHR38839:SF5">
    <property type="entry name" value="TRANSCRIPTIONAL REGULATOR WHID"/>
    <property type="match status" value="1"/>
</dbReference>
<evidence type="ECO:0000313" key="15">
    <source>
        <dbReference type="Proteomes" id="UP000221394"/>
    </source>
</evidence>
<keyword evidence="8 12" id="KW-0805">Transcription regulation</keyword>
<dbReference type="GO" id="GO:0035731">
    <property type="term" value="F:dinitrosyl-iron complex binding"/>
    <property type="evidence" value="ECO:0007669"/>
    <property type="project" value="UniProtKB-UniRule"/>
</dbReference>
<evidence type="ECO:0000256" key="2">
    <source>
        <dbReference type="ARBA" id="ARBA00006597"/>
    </source>
</evidence>
<accession>A0A2A9EDL4</accession>